<dbReference type="InterPro" id="IPR004843">
    <property type="entry name" value="Calcineurin-like_PHP"/>
</dbReference>
<dbReference type="KEGG" id="pbh:AAW51_2686"/>
<evidence type="ECO:0000313" key="4">
    <source>
        <dbReference type="EMBL" id="AKJ29377.1"/>
    </source>
</evidence>
<dbReference type="PANTHER" id="PTHR30337:SF7">
    <property type="entry name" value="PHOSPHOESTERASE"/>
    <property type="match status" value="1"/>
</dbReference>
<organism evidence="4 5">
    <name type="scientific">Caldimonas brevitalea</name>
    <dbReference type="NCBI Taxonomy" id="413882"/>
    <lineage>
        <taxon>Bacteria</taxon>
        <taxon>Pseudomonadati</taxon>
        <taxon>Pseudomonadota</taxon>
        <taxon>Betaproteobacteria</taxon>
        <taxon>Burkholderiales</taxon>
        <taxon>Sphaerotilaceae</taxon>
        <taxon>Caldimonas</taxon>
    </lineage>
</organism>
<dbReference type="Gene3D" id="3.60.21.10">
    <property type="match status" value="1"/>
</dbReference>
<dbReference type="PANTHER" id="PTHR30337">
    <property type="entry name" value="COMPONENT OF ATP-DEPENDENT DSDNA EXONUCLEASE"/>
    <property type="match status" value="1"/>
</dbReference>
<dbReference type="Pfam" id="PF00149">
    <property type="entry name" value="Metallophos"/>
    <property type="match status" value="1"/>
</dbReference>
<dbReference type="Proteomes" id="UP000035352">
    <property type="component" value="Chromosome"/>
</dbReference>
<evidence type="ECO:0000256" key="2">
    <source>
        <dbReference type="SAM" id="MobiDB-lite"/>
    </source>
</evidence>
<keyword evidence="1" id="KW-0378">Hydrolase</keyword>
<dbReference type="InterPro" id="IPR029052">
    <property type="entry name" value="Metallo-depent_PP-like"/>
</dbReference>
<protein>
    <submittedName>
        <fullName evidence="4">Metallophosphoesterase</fullName>
    </submittedName>
</protein>
<dbReference type="CDD" id="cd00840">
    <property type="entry name" value="MPP_Mre11_N"/>
    <property type="match status" value="1"/>
</dbReference>
<evidence type="ECO:0000256" key="1">
    <source>
        <dbReference type="ARBA" id="ARBA00022801"/>
    </source>
</evidence>
<name>A0A0G3BJ32_9BURK</name>
<evidence type="ECO:0000313" key="5">
    <source>
        <dbReference type="Proteomes" id="UP000035352"/>
    </source>
</evidence>
<dbReference type="InterPro" id="IPR014576">
    <property type="entry name" value="Pesterase_YhaO"/>
</dbReference>
<dbReference type="PATRIC" id="fig|413882.6.peg.2800"/>
<dbReference type="InterPro" id="IPR041796">
    <property type="entry name" value="Mre11_N"/>
</dbReference>
<keyword evidence="5" id="KW-1185">Reference proteome</keyword>
<accession>A0A0G3BJ32</accession>
<dbReference type="EMBL" id="CP011371">
    <property type="protein sequence ID" value="AKJ29377.1"/>
    <property type="molecule type" value="Genomic_DNA"/>
</dbReference>
<feature type="domain" description="Calcineurin-like phosphoesterase" evidence="3">
    <location>
        <begin position="38"/>
        <end position="232"/>
    </location>
</feature>
<reference evidence="4 5" key="1">
    <citation type="submission" date="2015-05" db="EMBL/GenBank/DDBJ databases">
        <authorList>
            <person name="Tang B."/>
            <person name="Yu Y."/>
        </authorList>
    </citation>
    <scope>NUCLEOTIDE SEQUENCE [LARGE SCALE GENOMIC DNA]</scope>
    <source>
        <strain evidence="4 5">DSM 7029</strain>
    </source>
</reference>
<proteinExistence type="predicted"/>
<evidence type="ECO:0000259" key="3">
    <source>
        <dbReference type="Pfam" id="PF00149"/>
    </source>
</evidence>
<dbReference type="InterPro" id="IPR050535">
    <property type="entry name" value="DNA_Repair-Maintenance_Comp"/>
</dbReference>
<dbReference type="AlphaFoldDB" id="A0A0G3BJ32"/>
<dbReference type="STRING" id="413882.AAW51_2686"/>
<dbReference type="GO" id="GO:0016787">
    <property type="term" value="F:hydrolase activity"/>
    <property type="evidence" value="ECO:0007669"/>
    <property type="project" value="UniProtKB-KW"/>
</dbReference>
<dbReference type="PIRSF" id="PIRSF033091">
    <property type="entry name" value="Pesterase_YhaO"/>
    <property type="match status" value="1"/>
</dbReference>
<feature type="region of interest" description="Disordered" evidence="2">
    <location>
        <begin position="1"/>
        <end position="25"/>
    </location>
</feature>
<dbReference type="SUPFAM" id="SSF56300">
    <property type="entry name" value="Metallo-dependent phosphatases"/>
    <property type="match status" value="1"/>
</dbReference>
<sequence length="456" mass="49708">MRNKRLHGQPAPRVRDNPGSPRRRLPAIVHRPLKVRPLKFIHAADLHVDSPMRGLDFYEGAPVDRLRGATRRALIALVDLALAERVDLVILAGDIFDDDWVDFHTGLFFREQLVRLRRHGVRVFIKKGNHDAASVVTKQLPAVEGVHVFSSRTAETVVLPELGVAVHGRSFPERAMPDDLVPDYPAPVPGMFNLGVLHTSLTGSPEHDPYAPTSVAALCAKGYDYWALGHIHLREVVREAQPRIVFPGNLQGRHARETGPKGCELVRVDDGVVSAEFVALDAVRWHHLAVPLDGLATLDELARAVLTAVRGAVEGVLDRLHAMRLTLQGRSALAELEAAQPGVLDAAVRAAMQEVSEADVWVEKVKLDLRSPIDRRGAADRGDAVGEVVRLTEWLAADPARLSDWVAQQLKELSSQLGAELAADDPARLGAEELQALLSDAEATVLAQLMDAGAGR</sequence>
<gene>
    <name evidence="4" type="ORF">AAW51_2686</name>
</gene>